<proteinExistence type="predicted"/>
<dbReference type="PANTHER" id="PTHR46025:SF3">
    <property type="entry name" value="XYLOSYLTRANSFERASE OXT"/>
    <property type="match status" value="1"/>
</dbReference>
<evidence type="ECO:0000256" key="1">
    <source>
        <dbReference type="ARBA" id="ARBA00004323"/>
    </source>
</evidence>
<keyword evidence="11" id="KW-0472">Membrane</keyword>
<evidence type="ECO:0000256" key="6">
    <source>
        <dbReference type="ARBA" id="ARBA00022723"/>
    </source>
</evidence>
<dbReference type="PANTHER" id="PTHR46025">
    <property type="entry name" value="XYLOSYLTRANSFERASE OXT"/>
    <property type="match status" value="1"/>
</dbReference>
<keyword evidence="4" id="KW-0808">Transferase</keyword>
<keyword evidence="6" id="KW-0479">Metal-binding</keyword>
<dbReference type="GO" id="GO:0016020">
    <property type="term" value="C:membrane"/>
    <property type="evidence" value="ECO:0007669"/>
    <property type="project" value="InterPro"/>
</dbReference>
<dbReference type="Pfam" id="PF02485">
    <property type="entry name" value="Branch"/>
    <property type="match status" value="1"/>
</dbReference>
<evidence type="ECO:0000256" key="12">
    <source>
        <dbReference type="ARBA" id="ARBA00023157"/>
    </source>
</evidence>
<evidence type="ECO:0000256" key="11">
    <source>
        <dbReference type="ARBA" id="ARBA00023136"/>
    </source>
</evidence>
<evidence type="ECO:0000256" key="2">
    <source>
        <dbReference type="ARBA" id="ARBA00004648"/>
    </source>
</evidence>
<evidence type="ECO:0000313" key="15">
    <source>
        <dbReference type="EMBL" id="SFJ38336.1"/>
    </source>
</evidence>
<keyword evidence="16" id="KW-1185">Reference proteome</keyword>
<dbReference type="GO" id="GO:0030158">
    <property type="term" value="F:protein xylosyltransferase activity"/>
    <property type="evidence" value="ECO:0007669"/>
    <property type="project" value="InterPro"/>
</dbReference>
<dbReference type="Proteomes" id="UP000198670">
    <property type="component" value="Unassembled WGS sequence"/>
</dbReference>
<dbReference type="InterPro" id="IPR003406">
    <property type="entry name" value="Glyco_trans_14"/>
</dbReference>
<dbReference type="GO" id="GO:0015012">
    <property type="term" value="P:heparan sulfate proteoglycan biosynthetic process"/>
    <property type="evidence" value="ECO:0007669"/>
    <property type="project" value="TreeGrafter"/>
</dbReference>
<name>A0A1I3QZ16_9SPHI</name>
<evidence type="ECO:0000256" key="4">
    <source>
        <dbReference type="ARBA" id="ARBA00022679"/>
    </source>
</evidence>
<evidence type="ECO:0000256" key="8">
    <source>
        <dbReference type="ARBA" id="ARBA00022968"/>
    </source>
</evidence>
<evidence type="ECO:0000256" key="9">
    <source>
        <dbReference type="ARBA" id="ARBA00022989"/>
    </source>
</evidence>
<dbReference type="AlphaFoldDB" id="A0A1I3QZ16"/>
<keyword evidence="12" id="KW-1015">Disulfide bond</keyword>
<keyword evidence="7" id="KW-0256">Endoplasmic reticulum</keyword>
<keyword evidence="10" id="KW-0333">Golgi apparatus</keyword>
<dbReference type="OrthoDB" id="7943907at2"/>
<dbReference type="EMBL" id="FOQO01000009">
    <property type="protein sequence ID" value="SFJ38336.1"/>
    <property type="molecule type" value="Genomic_DNA"/>
</dbReference>
<evidence type="ECO:0000256" key="14">
    <source>
        <dbReference type="ARBA" id="ARBA00042865"/>
    </source>
</evidence>
<organism evidence="15 16">
    <name type="scientific">Parapedobacter indicus</name>
    <dbReference type="NCBI Taxonomy" id="1477437"/>
    <lineage>
        <taxon>Bacteria</taxon>
        <taxon>Pseudomonadati</taxon>
        <taxon>Bacteroidota</taxon>
        <taxon>Sphingobacteriia</taxon>
        <taxon>Sphingobacteriales</taxon>
        <taxon>Sphingobacteriaceae</taxon>
        <taxon>Parapedobacter</taxon>
    </lineage>
</organism>
<evidence type="ECO:0000256" key="10">
    <source>
        <dbReference type="ARBA" id="ARBA00023034"/>
    </source>
</evidence>
<dbReference type="InterPro" id="IPR043538">
    <property type="entry name" value="XYLT"/>
</dbReference>
<comment type="subcellular location">
    <subcellularLocation>
        <location evidence="2">Endoplasmic reticulum membrane</location>
        <topology evidence="2">Single-pass type II membrane protein</topology>
    </subcellularLocation>
    <subcellularLocation>
        <location evidence="1">Golgi apparatus membrane</location>
        <topology evidence="1">Single-pass type II membrane protein</topology>
    </subcellularLocation>
</comment>
<keyword evidence="5" id="KW-0812">Transmembrane</keyword>
<gene>
    <name evidence="15" type="ORF">SAMN05444682_109147</name>
</gene>
<dbReference type="GO" id="GO:0046872">
    <property type="term" value="F:metal ion binding"/>
    <property type="evidence" value="ECO:0007669"/>
    <property type="project" value="UniProtKB-KW"/>
</dbReference>
<accession>A0A1I3QZ16</accession>
<dbReference type="RefSeq" id="WP_090629116.1">
    <property type="nucleotide sequence ID" value="NZ_FOQO01000009.1"/>
</dbReference>
<evidence type="ECO:0000256" key="13">
    <source>
        <dbReference type="ARBA" id="ARBA00023180"/>
    </source>
</evidence>
<keyword evidence="3" id="KW-0328">Glycosyltransferase</keyword>
<evidence type="ECO:0000256" key="7">
    <source>
        <dbReference type="ARBA" id="ARBA00022824"/>
    </source>
</evidence>
<evidence type="ECO:0000313" key="16">
    <source>
        <dbReference type="Proteomes" id="UP000198670"/>
    </source>
</evidence>
<keyword evidence="8" id="KW-0735">Signal-anchor</keyword>
<keyword evidence="9" id="KW-1133">Transmembrane helix</keyword>
<sequence>MPTIAHLILGHCRPNQLARLVRNIIHPDAVIFIHIDKRSALDEFLRELAPYPPVRFVKKRIPVVWGGYSMVQATLNAITEILSLCPRCDFINLLSESDYPLKSAPAIHRFFKHHLGRSFMELHFMGSPWWEEAQVKIAKYHLVNYRFPGKYLAERLINAITPRRTIPSGLVFTGRSQWMTLSAEHVKYIMSFVAENPKIIRFFKHTWGPDEFFFQTILFSSRYRNEIINDNLRYIEWVDGKSSPETLTHKDLDALVNSDKLYARKFNSLHDAKILDAIDQFILNNGDE</sequence>
<reference evidence="15 16" key="1">
    <citation type="submission" date="2016-10" db="EMBL/GenBank/DDBJ databases">
        <authorList>
            <person name="de Groot N.N."/>
        </authorList>
    </citation>
    <scope>NUCLEOTIDE SEQUENCE [LARGE SCALE GENOMIC DNA]</scope>
    <source>
        <strain evidence="15 16">RK1</strain>
    </source>
</reference>
<dbReference type="GO" id="GO:0050650">
    <property type="term" value="P:chondroitin sulfate proteoglycan biosynthetic process"/>
    <property type="evidence" value="ECO:0007669"/>
    <property type="project" value="TreeGrafter"/>
</dbReference>
<evidence type="ECO:0000256" key="3">
    <source>
        <dbReference type="ARBA" id="ARBA00022676"/>
    </source>
</evidence>
<keyword evidence="13" id="KW-0325">Glycoprotein</keyword>
<protein>
    <recommendedName>
        <fullName evidence="14">Peptide O-xylosyltransferase</fullName>
    </recommendedName>
</protein>
<evidence type="ECO:0000256" key="5">
    <source>
        <dbReference type="ARBA" id="ARBA00022692"/>
    </source>
</evidence>
<dbReference type="STRING" id="1477437.SAMN05444682_109147"/>